<gene>
    <name evidence="1" type="ORF">ON006_16080</name>
</gene>
<dbReference type="RefSeq" id="WP_244822902.1">
    <property type="nucleotide sequence ID" value="NZ_CP112998.1"/>
</dbReference>
<dbReference type="KEGG" id="dpf:ON006_16080"/>
<accession>A0A9E8SJ19</accession>
<sequence>MKKLIFCCLVILMGACKDKNKDVEPEPDFAPEFVGKYETTTVAPSIVTKQAWDVTVKEKNQLNILYNKNTEVKVPGTSITLDQEYSLVNVKSTSKDVFEINEIVDVKQSNGKPLQQKVQGIATKVVNAAGVPQINITIKFSDPGTGAVALEEYLEFKKK</sequence>
<keyword evidence="2" id="KW-1185">Reference proteome</keyword>
<name>A0A9E8SJ19_9BACT</name>
<organism evidence="1 2">
    <name type="scientific">Dyadobacter pollutisoli</name>
    <dbReference type="NCBI Taxonomy" id="2910158"/>
    <lineage>
        <taxon>Bacteria</taxon>
        <taxon>Pseudomonadati</taxon>
        <taxon>Bacteroidota</taxon>
        <taxon>Cytophagia</taxon>
        <taxon>Cytophagales</taxon>
        <taxon>Spirosomataceae</taxon>
        <taxon>Dyadobacter</taxon>
    </lineage>
</organism>
<dbReference type="PROSITE" id="PS51257">
    <property type="entry name" value="PROKAR_LIPOPROTEIN"/>
    <property type="match status" value="1"/>
</dbReference>
<dbReference type="EMBL" id="CP112998">
    <property type="protein sequence ID" value="WAC09271.1"/>
    <property type="molecule type" value="Genomic_DNA"/>
</dbReference>
<evidence type="ECO:0000313" key="2">
    <source>
        <dbReference type="Proteomes" id="UP001164653"/>
    </source>
</evidence>
<dbReference type="Proteomes" id="UP001164653">
    <property type="component" value="Chromosome"/>
</dbReference>
<proteinExistence type="predicted"/>
<protein>
    <submittedName>
        <fullName evidence="1">Uncharacterized protein</fullName>
    </submittedName>
</protein>
<reference evidence="1" key="1">
    <citation type="submission" date="2022-11" db="EMBL/GenBank/DDBJ databases">
        <title>Dyadobacter pollutisoli sp. nov., isolated from plastic dumped soil.</title>
        <authorList>
            <person name="Kim J.M."/>
            <person name="Kim K.R."/>
            <person name="Lee J.K."/>
            <person name="Hao L."/>
            <person name="Jeon C.O."/>
        </authorList>
    </citation>
    <scope>NUCLEOTIDE SEQUENCE</scope>
    <source>
        <strain evidence="1">U1</strain>
    </source>
</reference>
<evidence type="ECO:0000313" key="1">
    <source>
        <dbReference type="EMBL" id="WAC09271.1"/>
    </source>
</evidence>
<dbReference type="AlphaFoldDB" id="A0A9E8SJ19"/>